<comment type="caution">
    <text evidence="1">The sequence shown here is derived from an EMBL/GenBank/DDBJ whole genome shotgun (WGS) entry which is preliminary data.</text>
</comment>
<keyword evidence="2" id="KW-1185">Reference proteome</keyword>
<accession>A0A8H6L2S2</accession>
<name>A0A8H6L2S2_9LECA</name>
<reference evidence="1 2" key="1">
    <citation type="journal article" date="2020" name="Genomics">
        <title>Complete, high-quality genomes from long-read metagenomic sequencing of two wolf lichen thalli reveals enigmatic genome architecture.</title>
        <authorList>
            <person name="McKenzie S.K."/>
            <person name="Walston R.F."/>
            <person name="Allen J.L."/>
        </authorList>
    </citation>
    <scope>NUCLEOTIDE SEQUENCE [LARGE SCALE GENOMIC DNA]</scope>
    <source>
        <strain evidence="1">WasteWater2</strain>
    </source>
</reference>
<dbReference type="RefSeq" id="XP_037162771.1">
    <property type="nucleotide sequence ID" value="XM_037310374.1"/>
</dbReference>
<gene>
    <name evidence="1" type="ORF">HO173_008474</name>
</gene>
<evidence type="ECO:0000313" key="2">
    <source>
        <dbReference type="Proteomes" id="UP000578531"/>
    </source>
</evidence>
<evidence type="ECO:0000313" key="1">
    <source>
        <dbReference type="EMBL" id="KAF6233350.1"/>
    </source>
</evidence>
<dbReference type="AlphaFoldDB" id="A0A8H6L2S2"/>
<dbReference type="GeneID" id="59290130"/>
<organism evidence="1 2">
    <name type="scientific">Letharia columbiana</name>
    <dbReference type="NCBI Taxonomy" id="112416"/>
    <lineage>
        <taxon>Eukaryota</taxon>
        <taxon>Fungi</taxon>
        <taxon>Dikarya</taxon>
        <taxon>Ascomycota</taxon>
        <taxon>Pezizomycotina</taxon>
        <taxon>Lecanoromycetes</taxon>
        <taxon>OSLEUM clade</taxon>
        <taxon>Lecanoromycetidae</taxon>
        <taxon>Lecanorales</taxon>
        <taxon>Lecanorineae</taxon>
        <taxon>Parmeliaceae</taxon>
        <taxon>Letharia</taxon>
    </lineage>
</organism>
<sequence>MSSKESSVLSAAQIVFSPNGCTPEVSATTSAGPVAVFSPWIPAFEHPLHAHLPSAQGHVPVSPPH</sequence>
<dbReference type="EMBL" id="JACCJC010000039">
    <property type="protein sequence ID" value="KAF6233350.1"/>
    <property type="molecule type" value="Genomic_DNA"/>
</dbReference>
<protein>
    <submittedName>
        <fullName evidence="1">Uncharacterized protein</fullName>
    </submittedName>
</protein>
<dbReference type="Proteomes" id="UP000578531">
    <property type="component" value="Unassembled WGS sequence"/>
</dbReference>
<proteinExistence type="predicted"/>